<dbReference type="PRINTS" id="PR00080">
    <property type="entry name" value="SDRFAMILY"/>
</dbReference>
<reference evidence="7" key="1">
    <citation type="submission" date="2013-09" db="EMBL/GenBank/DDBJ databases">
        <title>The Genome Sequence of Anopheles culicifacies species A.</title>
        <authorList>
            <consortium name="The Broad Institute Genomics Platform"/>
            <person name="Neafsey D.E."/>
            <person name="Besansky N."/>
            <person name="Howell P."/>
            <person name="Walton C."/>
            <person name="Young S.K."/>
            <person name="Zeng Q."/>
            <person name="Gargeya S."/>
            <person name="Fitzgerald M."/>
            <person name="Haas B."/>
            <person name="Abouelleil A."/>
            <person name="Allen A.W."/>
            <person name="Alvarado L."/>
            <person name="Arachchi H.M."/>
            <person name="Berlin A.M."/>
            <person name="Chapman S.B."/>
            <person name="Gainer-Dewar J."/>
            <person name="Goldberg J."/>
            <person name="Griggs A."/>
            <person name="Gujja S."/>
            <person name="Hansen M."/>
            <person name="Howarth C."/>
            <person name="Imamovic A."/>
            <person name="Ireland A."/>
            <person name="Larimer J."/>
            <person name="McCowan C."/>
            <person name="Murphy C."/>
            <person name="Pearson M."/>
            <person name="Poon T.W."/>
            <person name="Priest M."/>
            <person name="Roberts A."/>
            <person name="Saif S."/>
            <person name="Shea T."/>
            <person name="Sisk P."/>
            <person name="Sykes S."/>
            <person name="Wortman J."/>
            <person name="Nusbaum C."/>
            <person name="Birren B."/>
        </authorList>
    </citation>
    <scope>NUCLEOTIDE SEQUENCE [LARGE SCALE GENOMIC DNA]</scope>
    <source>
        <strain evidence="7">A-37</strain>
    </source>
</reference>
<dbReference type="InterPro" id="IPR002347">
    <property type="entry name" value="SDR_fam"/>
</dbReference>
<evidence type="ECO:0000313" key="6">
    <source>
        <dbReference type="EnsemblMetazoa" id="ACUA023195-PA"/>
    </source>
</evidence>
<dbReference type="VEuPathDB" id="VectorBase:ACUA023195"/>
<evidence type="ECO:0000313" key="7">
    <source>
        <dbReference type="Proteomes" id="UP000075883"/>
    </source>
</evidence>
<evidence type="ECO:0000256" key="2">
    <source>
        <dbReference type="ARBA" id="ARBA00011881"/>
    </source>
</evidence>
<proteinExistence type="inferred from homology"/>
<dbReference type="InterPro" id="IPR036291">
    <property type="entry name" value="NAD(P)-bd_dom_sf"/>
</dbReference>
<evidence type="ECO:0000259" key="5">
    <source>
        <dbReference type="SMART" id="SM00822"/>
    </source>
</evidence>
<sequence length="245" mass="26262">MDVMDCSVKGKTIVVTGAGQGIGNELCHTLDRLGAKVIAVSRSIGPLEELKAACPRIETIQVDLSDWERTKTALAPLGKVDGLVNNAGVAVIKPFLELTEEDYDRTFNVNVKAAFNVAQILVPKMEPGSSIVNVSSLAGLKAIHGHCAYSMSKAAIDGLTRNLALELGPRKIRVNSVNPTVILTRMGRENWSDPAKADPLKAKIPLARFGEVNEVVEPIIYLLSERSSFVNGHCLPIEGGFLAGH</sequence>
<dbReference type="SMART" id="SM00822">
    <property type="entry name" value="PKS_KR"/>
    <property type="match status" value="1"/>
</dbReference>
<dbReference type="GO" id="GO:0050038">
    <property type="term" value="F:L-xylulose reductase (NADPH) activity"/>
    <property type="evidence" value="ECO:0007669"/>
    <property type="project" value="TreeGrafter"/>
</dbReference>
<dbReference type="FunFam" id="3.40.50.720:FF:000214">
    <property type="entry name" value="L-xylulose reductase"/>
    <property type="match status" value="1"/>
</dbReference>
<dbReference type="GO" id="GO:0005997">
    <property type="term" value="P:xylulose metabolic process"/>
    <property type="evidence" value="ECO:0007669"/>
    <property type="project" value="TreeGrafter"/>
</dbReference>
<dbReference type="PANTHER" id="PTHR44252:SF3">
    <property type="entry name" value="D-ERYTHRULOSE REDUCTASE-RELATED"/>
    <property type="match status" value="1"/>
</dbReference>
<name>A0A182MPH8_9DIPT</name>
<dbReference type="AlphaFoldDB" id="A0A182MPH8"/>
<dbReference type="PRINTS" id="PR00081">
    <property type="entry name" value="GDHRDH"/>
</dbReference>
<dbReference type="EMBL" id="AXCM01000962">
    <property type="status" value="NOT_ANNOTATED_CDS"/>
    <property type="molecule type" value="Genomic_DNA"/>
</dbReference>
<accession>A0A182MPH8</accession>
<keyword evidence="4" id="KW-0560">Oxidoreductase</keyword>
<dbReference type="Pfam" id="PF13561">
    <property type="entry name" value="adh_short_C2"/>
    <property type="match status" value="1"/>
</dbReference>
<dbReference type="SUPFAM" id="SSF51735">
    <property type="entry name" value="NAD(P)-binding Rossmann-fold domains"/>
    <property type="match status" value="1"/>
</dbReference>
<dbReference type="Proteomes" id="UP000075883">
    <property type="component" value="Unassembled WGS sequence"/>
</dbReference>
<comment type="similarity">
    <text evidence="1">Belongs to the short-chain dehydrogenases/reductases (SDR) family.</text>
</comment>
<dbReference type="EnsemblMetazoa" id="ACUA023195-RA">
    <property type="protein sequence ID" value="ACUA023195-PA"/>
    <property type="gene ID" value="ACUA023195"/>
</dbReference>
<evidence type="ECO:0000256" key="1">
    <source>
        <dbReference type="ARBA" id="ARBA00006484"/>
    </source>
</evidence>
<evidence type="ECO:0000256" key="3">
    <source>
        <dbReference type="ARBA" id="ARBA00022857"/>
    </source>
</evidence>
<organism evidence="6 7">
    <name type="scientific">Anopheles culicifacies</name>
    <dbReference type="NCBI Taxonomy" id="139723"/>
    <lineage>
        <taxon>Eukaryota</taxon>
        <taxon>Metazoa</taxon>
        <taxon>Ecdysozoa</taxon>
        <taxon>Arthropoda</taxon>
        <taxon>Hexapoda</taxon>
        <taxon>Insecta</taxon>
        <taxon>Pterygota</taxon>
        <taxon>Neoptera</taxon>
        <taxon>Endopterygota</taxon>
        <taxon>Diptera</taxon>
        <taxon>Nematocera</taxon>
        <taxon>Culicoidea</taxon>
        <taxon>Culicidae</taxon>
        <taxon>Anophelinae</taxon>
        <taxon>Anopheles</taxon>
        <taxon>culicifacies species complex</taxon>
    </lineage>
</organism>
<dbReference type="InterPro" id="IPR020904">
    <property type="entry name" value="Sc_DH/Rdtase_CS"/>
</dbReference>
<evidence type="ECO:0000256" key="4">
    <source>
        <dbReference type="ARBA" id="ARBA00023002"/>
    </source>
</evidence>
<dbReference type="Gene3D" id="3.40.50.720">
    <property type="entry name" value="NAD(P)-binding Rossmann-like Domain"/>
    <property type="match status" value="1"/>
</dbReference>
<dbReference type="GO" id="GO:0006006">
    <property type="term" value="P:glucose metabolic process"/>
    <property type="evidence" value="ECO:0007669"/>
    <property type="project" value="TreeGrafter"/>
</dbReference>
<dbReference type="InterPro" id="IPR057326">
    <property type="entry name" value="KR_dom"/>
</dbReference>
<feature type="domain" description="Ketoreductase" evidence="5">
    <location>
        <begin position="11"/>
        <end position="185"/>
    </location>
</feature>
<dbReference type="PROSITE" id="PS00061">
    <property type="entry name" value="ADH_SHORT"/>
    <property type="match status" value="1"/>
</dbReference>
<reference evidence="6" key="2">
    <citation type="submission" date="2020-05" db="UniProtKB">
        <authorList>
            <consortium name="EnsemblMetazoa"/>
        </authorList>
    </citation>
    <scope>IDENTIFICATION</scope>
    <source>
        <strain evidence="6">A-37</strain>
    </source>
</reference>
<dbReference type="GO" id="GO:0006629">
    <property type="term" value="P:lipid metabolic process"/>
    <property type="evidence" value="ECO:0007669"/>
    <property type="project" value="UniProtKB-ARBA"/>
</dbReference>
<dbReference type="PANTHER" id="PTHR44252">
    <property type="entry name" value="D-ERYTHRULOSE REDUCTASE"/>
    <property type="match status" value="1"/>
</dbReference>
<keyword evidence="3" id="KW-0521">NADP</keyword>
<protein>
    <recommendedName>
        <fullName evidence="5">Ketoreductase domain-containing protein</fullName>
    </recommendedName>
</protein>
<keyword evidence="7" id="KW-1185">Reference proteome</keyword>
<dbReference type="STRING" id="139723.A0A182MPH8"/>
<dbReference type="GO" id="GO:0004090">
    <property type="term" value="F:carbonyl reductase (NADPH) activity"/>
    <property type="evidence" value="ECO:0007669"/>
    <property type="project" value="TreeGrafter"/>
</dbReference>
<comment type="subunit">
    <text evidence="2">Homotetramer.</text>
</comment>
<dbReference type="InterPro" id="IPR051737">
    <property type="entry name" value="L-xylulose/Carbonyl_redctase"/>
</dbReference>